<dbReference type="EMBL" id="LR729751">
    <property type="protein sequence ID" value="VWP01885.1"/>
    <property type="molecule type" value="Genomic_DNA"/>
</dbReference>
<accession>A0A5K1K714</accession>
<evidence type="ECO:0000256" key="1">
    <source>
        <dbReference type="SAM" id="MobiDB-lite"/>
    </source>
</evidence>
<sequence>MHHDHHPQDFFEEWASTPPPRGKQQGRAPREDLTHAIDAASLGPGPEEIQFEYLTSVLKKQNKDLTPAEFRIKTQWNRLKSCVRNHVAMVMGTEDEDTLYENQPTLTEDQVKSYAPKGVTAASIFDDGRVHIDFVRSWKKFSFNKEVRKVIVVGFLDAVNKSKMYRNPPISPQFLVEYWVGEALDGRINTLRRLWKKQKDPLTNEEAHQVARKAAMSSRRATLLQSRNLAVKRRKLLSRHMDLLEMLSPAHMSGDETDGDSKTHPRRFRIINAKWQSAELKLFLRSLDELYREDWENPCGRRAVPGNEPRIRYETRESRSVNSAAPSGLWRNCYDDEWMGSQKEVFVDDLCVIDDDYDFTIARENIVTMVDVLQE</sequence>
<protein>
    <submittedName>
        <fullName evidence="2">PUM-HD domain-containing protein</fullName>
    </submittedName>
</protein>
<reference evidence="2" key="1">
    <citation type="submission" date="2019-10" db="EMBL/GenBank/DDBJ databases">
        <authorList>
            <person name="Nor Muhammad N."/>
        </authorList>
    </citation>
    <scope>NUCLEOTIDE SEQUENCE</scope>
</reference>
<evidence type="ECO:0000313" key="2">
    <source>
        <dbReference type="EMBL" id="VWP01885.1"/>
    </source>
</evidence>
<feature type="region of interest" description="Disordered" evidence="1">
    <location>
        <begin position="1"/>
        <end position="30"/>
    </location>
</feature>
<dbReference type="AlphaFoldDB" id="A0A5K1K714"/>
<organism evidence="2">
    <name type="scientific">Ganoderma boninense</name>
    <dbReference type="NCBI Taxonomy" id="34458"/>
    <lineage>
        <taxon>Eukaryota</taxon>
        <taxon>Fungi</taxon>
        <taxon>Dikarya</taxon>
        <taxon>Basidiomycota</taxon>
        <taxon>Agaricomycotina</taxon>
        <taxon>Agaricomycetes</taxon>
        <taxon>Polyporales</taxon>
        <taxon>Polyporaceae</taxon>
        <taxon>Ganoderma</taxon>
    </lineage>
</organism>
<gene>
    <name evidence="2" type="primary">G4N3K2</name>
</gene>
<name>A0A5K1K714_9APHY</name>
<proteinExistence type="predicted"/>